<dbReference type="OrthoDB" id="267914at2"/>
<dbReference type="InterPro" id="IPR002052">
    <property type="entry name" value="DNA_methylase_N6_adenine_CS"/>
</dbReference>
<dbReference type="Gene3D" id="3.40.50.150">
    <property type="entry name" value="Vaccinia Virus protein VP39"/>
    <property type="match status" value="1"/>
</dbReference>
<feature type="domain" description="Methyltransferase small" evidence="1">
    <location>
        <begin position="180"/>
        <end position="325"/>
    </location>
</feature>
<dbReference type="GO" id="GO:0032259">
    <property type="term" value="P:methylation"/>
    <property type="evidence" value="ECO:0007669"/>
    <property type="project" value="UniProtKB-KW"/>
</dbReference>
<dbReference type="CDD" id="cd02440">
    <property type="entry name" value="AdoMet_MTases"/>
    <property type="match status" value="1"/>
</dbReference>
<dbReference type="SUPFAM" id="SSF53335">
    <property type="entry name" value="S-adenosyl-L-methionine-dependent methyltransferases"/>
    <property type="match status" value="1"/>
</dbReference>
<dbReference type="Proteomes" id="UP000272015">
    <property type="component" value="Unassembled WGS sequence"/>
</dbReference>
<dbReference type="InterPro" id="IPR007848">
    <property type="entry name" value="Small_mtfrase_dom"/>
</dbReference>
<reference evidence="2 3" key="1">
    <citation type="submission" date="2018-09" db="EMBL/GenBank/DDBJ databases">
        <title>Novel species of Cryobacterium.</title>
        <authorList>
            <person name="Liu Q."/>
            <person name="Xin Y.-H."/>
        </authorList>
    </citation>
    <scope>NUCLEOTIDE SEQUENCE [LARGE SCALE GENOMIC DNA]</scope>
    <source>
        <strain evidence="2 3">Hh39</strain>
    </source>
</reference>
<dbReference type="Pfam" id="PF05175">
    <property type="entry name" value="MTS"/>
    <property type="match status" value="1"/>
</dbReference>
<keyword evidence="2" id="KW-0808">Transferase</keyword>
<evidence type="ECO:0000313" key="2">
    <source>
        <dbReference type="EMBL" id="RJT89650.1"/>
    </source>
</evidence>
<dbReference type="AlphaFoldDB" id="A0A3A5MHI4"/>
<dbReference type="PANTHER" id="PTHR18895:SF74">
    <property type="entry name" value="MTRF1L RELEASE FACTOR GLUTAMINE METHYLTRANSFERASE"/>
    <property type="match status" value="1"/>
</dbReference>
<dbReference type="RefSeq" id="WP_119973163.1">
    <property type="nucleotide sequence ID" value="NZ_JBHSQA010000006.1"/>
</dbReference>
<evidence type="ECO:0000259" key="1">
    <source>
        <dbReference type="Pfam" id="PF05175"/>
    </source>
</evidence>
<organism evidence="2 3">
    <name type="scientific">Cryobacterium melibiosiphilum</name>
    <dbReference type="NCBI Taxonomy" id="995039"/>
    <lineage>
        <taxon>Bacteria</taxon>
        <taxon>Bacillati</taxon>
        <taxon>Actinomycetota</taxon>
        <taxon>Actinomycetes</taxon>
        <taxon>Micrococcales</taxon>
        <taxon>Microbacteriaceae</taxon>
        <taxon>Cryobacterium</taxon>
    </lineage>
</organism>
<evidence type="ECO:0000313" key="3">
    <source>
        <dbReference type="Proteomes" id="UP000272015"/>
    </source>
</evidence>
<gene>
    <name evidence="2" type="ORF">D6T64_06075</name>
</gene>
<sequence>MSSATPTTAAPRIHWTEAGDERSALWRSESGFAAPTRVAVVDDTLTADAAFRLVKAGTGLLWRGDYHQARQLLQALGRRIDGGGRRGRRPTNVDLTQAFRRHRAEAARRAELLGLLLVPLDADFGVPLRRAPDLRAACAETWGASGDGESVTSLRELIGIVGAHEWRRTGVAIAALNDRIYAHYGVFSPVRGEYLDLVAAAPLPEHAHPLRAYDIGTGTGVIAAILARRGIAHVVGTDQSPRALACARDNLDRLGLSDRVEVVDADLFPTGRADLVVCNPPWIPASAVTATDHAVYDPDSHMLRGFLDGLAEHLEPGGEGWLIISDIAERLGLRSRSALLDLIEAAGLTVVTRLDTRPTHPRAADPSDPLHAARAAEITSLWRLAAAAPLSAG</sequence>
<keyword evidence="3" id="KW-1185">Reference proteome</keyword>
<protein>
    <submittedName>
        <fullName evidence="2">Class I SAM-dependent methyltransferase</fullName>
    </submittedName>
</protein>
<dbReference type="PROSITE" id="PS00092">
    <property type="entry name" value="N6_MTASE"/>
    <property type="match status" value="1"/>
</dbReference>
<comment type="caution">
    <text evidence="2">The sequence shown here is derived from an EMBL/GenBank/DDBJ whole genome shotgun (WGS) entry which is preliminary data.</text>
</comment>
<dbReference type="InterPro" id="IPR029063">
    <property type="entry name" value="SAM-dependent_MTases_sf"/>
</dbReference>
<dbReference type="InterPro" id="IPR050320">
    <property type="entry name" value="N5-glutamine_MTase"/>
</dbReference>
<accession>A0A3A5MHI4</accession>
<dbReference type="GO" id="GO:0003676">
    <property type="term" value="F:nucleic acid binding"/>
    <property type="evidence" value="ECO:0007669"/>
    <property type="project" value="InterPro"/>
</dbReference>
<dbReference type="PANTHER" id="PTHR18895">
    <property type="entry name" value="HEMK METHYLTRANSFERASE"/>
    <property type="match status" value="1"/>
</dbReference>
<name>A0A3A5MHI4_9MICO</name>
<keyword evidence="2" id="KW-0489">Methyltransferase</keyword>
<dbReference type="GO" id="GO:0036009">
    <property type="term" value="F:protein-glutamine N-methyltransferase activity"/>
    <property type="evidence" value="ECO:0007669"/>
    <property type="project" value="TreeGrafter"/>
</dbReference>
<proteinExistence type="predicted"/>
<dbReference type="EMBL" id="QZVS01000070">
    <property type="protein sequence ID" value="RJT89650.1"/>
    <property type="molecule type" value="Genomic_DNA"/>
</dbReference>